<dbReference type="EMBL" id="KN837502">
    <property type="protein sequence ID" value="KIJ24320.1"/>
    <property type="molecule type" value="Genomic_DNA"/>
</dbReference>
<feature type="region of interest" description="Disordered" evidence="1">
    <location>
        <begin position="93"/>
        <end position="170"/>
    </location>
</feature>
<organism evidence="2 3">
    <name type="scientific">Sphaerobolus stellatus (strain SS14)</name>
    <dbReference type="NCBI Taxonomy" id="990650"/>
    <lineage>
        <taxon>Eukaryota</taxon>
        <taxon>Fungi</taxon>
        <taxon>Dikarya</taxon>
        <taxon>Basidiomycota</taxon>
        <taxon>Agaricomycotina</taxon>
        <taxon>Agaricomycetes</taxon>
        <taxon>Phallomycetidae</taxon>
        <taxon>Geastrales</taxon>
        <taxon>Sphaerobolaceae</taxon>
        <taxon>Sphaerobolus</taxon>
    </lineage>
</organism>
<keyword evidence="3" id="KW-1185">Reference proteome</keyword>
<dbReference type="HOGENOM" id="CLU_1571643_0_0_1"/>
<protein>
    <submittedName>
        <fullName evidence="2">Uncharacterized protein</fullName>
    </submittedName>
</protein>
<feature type="compositionally biased region" description="Acidic residues" evidence="1">
    <location>
        <begin position="42"/>
        <end position="56"/>
    </location>
</feature>
<evidence type="ECO:0000313" key="3">
    <source>
        <dbReference type="Proteomes" id="UP000054279"/>
    </source>
</evidence>
<dbReference type="Proteomes" id="UP000054279">
    <property type="component" value="Unassembled WGS sequence"/>
</dbReference>
<evidence type="ECO:0000313" key="2">
    <source>
        <dbReference type="EMBL" id="KIJ24320.1"/>
    </source>
</evidence>
<evidence type="ECO:0000256" key="1">
    <source>
        <dbReference type="SAM" id="MobiDB-lite"/>
    </source>
</evidence>
<accession>A0A0C9UGI5</accession>
<name>A0A0C9UGI5_SPHS4</name>
<gene>
    <name evidence="2" type="ORF">M422DRAFT_72382</name>
</gene>
<reference evidence="2 3" key="1">
    <citation type="submission" date="2014-06" db="EMBL/GenBank/DDBJ databases">
        <title>Evolutionary Origins and Diversification of the Mycorrhizal Mutualists.</title>
        <authorList>
            <consortium name="DOE Joint Genome Institute"/>
            <consortium name="Mycorrhizal Genomics Consortium"/>
            <person name="Kohler A."/>
            <person name="Kuo A."/>
            <person name="Nagy L.G."/>
            <person name="Floudas D."/>
            <person name="Copeland A."/>
            <person name="Barry K.W."/>
            <person name="Cichocki N."/>
            <person name="Veneault-Fourrey C."/>
            <person name="LaButti K."/>
            <person name="Lindquist E.A."/>
            <person name="Lipzen A."/>
            <person name="Lundell T."/>
            <person name="Morin E."/>
            <person name="Murat C."/>
            <person name="Riley R."/>
            <person name="Ohm R."/>
            <person name="Sun H."/>
            <person name="Tunlid A."/>
            <person name="Henrissat B."/>
            <person name="Grigoriev I.V."/>
            <person name="Hibbett D.S."/>
            <person name="Martin F."/>
        </authorList>
    </citation>
    <scope>NUCLEOTIDE SEQUENCE [LARGE SCALE GENOMIC DNA]</scope>
    <source>
        <strain evidence="2 3">SS14</strain>
    </source>
</reference>
<feature type="compositionally biased region" description="Basic and acidic residues" evidence="1">
    <location>
        <begin position="129"/>
        <end position="141"/>
    </location>
</feature>
<dbReference type="AlphaFoldDB" id="A0A0C9UGI5"/>
<proteinExistence type="predicted"/>
<feature type="region of interest" description="Disordered" evidence="1">
    <location>
        <begin position="39"/>
        <end position="68"/>
    </location>
</feature>
<dbReference type="OrthoDB" id="2107166at2759"/>
<feature type="compositionally biased region" description="Basic and acidic residues" evidence="1">
    <location>
        <begin position="148"/>
        <end position="170"/>
    </location>
</feature>
<sequence>MKRVAYDADTERYTFREGNELWIGEPRAYYGGTMKFLRTITGDDEEEEEEEEEEAGELSTRKHSSLDSHVTRVIKQPIKAPNEWGVYPVSITDTDAPLVDTPGPRPSRSKTLFRKAATSTVTAIRATRRWSESMKKRQGHTEEDDSDERSSIHKSIDFDTEKPPLPEKDY</sequence>